<feature type="compositionally biased region" description="Low complexity" evidence="1">
    <location>
        <begin position="24"/>
        <end position="33"/>
    </location>
</feature>
<feature type="compositionally biased region" description="Basic and acidic residues" evidence="1">
    <location>
        <begin position="1"/>
        <end position="13"/>
    </location>
</feature>
<feature type="region of interest" description="Disordered" evidence="1">
    <location>
        <begin position="1"/>
        <end position="66"/>
    </location>
</feature>
<sequence>MKTDSRADQHDTTTDELTTDDLTTEATAADTTAGEAVEGPESKATESKATGEKKSAETKGTPKSGLSARSVSLRSVLIGAVAVLVVAGVALMGWQLWSTSNEVDDLQAASADRAKAEQVALDYAQGAANMSFENPEDWRGRLTKGTSPELSERLRQASTQMEQLLRPLQWSSTSEPIAAKVESVDGDTYQVVAFVNVRTKNVQAPSGIESTATYRITLDKSQDWLITAISSTGSNLDANDGEAPAPAQPAPAQQAPGQPAPAVPGN</sequence>
<dbReference type="RefSeq" id="WP_096272962.1">
    <property type="nucleotide sequence ID" value="NZ_JASIRD010000003.1"/>
</dbReference>
<dbReference type="Proteomes" id="UP001185779">
    <property type="component" value="Unassembled WGS sequence"/>
</dbReference>
<feature type="transmembrane region" description="Helical" evidence="2">
    <location>
        <begin position="76"/>
        <end position="97"/>
    </location>
</feature>
<keyword evidence="4" id="KW-1185">Reference proteome</keyword>
<evidence type="ECO:0000256" key="2">
    <source>
        <dbReference type="SAM" id="Phobius"/>
    </source>
</evidence>
<gene>
    <name evidence="3" type="ORF">R3P94_11600</name>
</gene>
<dbReference type="EMBL" id="JAWLKI010000011">
    <property type="protein sequence ID" value="MDV6307959.1"/>
    <property type="molecule type" value="Genomic_DNA"/>
</dbReference>
<protein>
    <recommendedName>
        <fullName evidence="5">Mce-associated membrane protein</fullName>
    </recommendedName>
</protein>
<keyword evidence="2" id="KW-0472">Membrane</keyword>
<accession>A0ABU4DDY2</accession>
<name>A0ABU4DDY2_9ACTN</name>
<evidence type="ECO:0000256" key="1">
    <source>
        <dbReference type="SAM" id="MobiDB-lite"/>
    </source>
</evidence>
<reference evidence="3 4" key="1">
    <citation type="submission" date="2023-10" db="EMBL/GenBank/DDBJ databases">
        <title>Development of a sustainable strategy for remediation of hydrocarbon-contaminated territories based on the waste exchange concept.</title>
        <authorList>
            <person name="Krivoruchko A."/>
        </authorList>
    </citation>
    <scope>NUCLEOTIDE SEQUENCE [LARGE SCALE GENOMIC DNA]</scope>
    <source>
        <strain evidence="3 4">IEGM 1266</strain>
    </source>
</reference>
<evidence type="ECO:0000313" key="4">
    <source>
        <dbReference type="Proteomes" id="UP001185779"/>
    </source>
</evidence>
<evidence type="ECO:0000313" key="3">
    <source>
        <dbReference type="EMBL" id="MDV6307959.1"/>
    </source>
</evidence>
<feature type="compositionally biased region" description="Basic and acidic residues" evidence="1">
    <location>
        <begin position="40"/>
        <end position="57"/>
    </location>
</feature>
<organism evidence="3 4">
    <name type="scientific">Gordonia amicalis</name>
    <dbReference type="NCBI Taxonomy" id="89053"/>
    <lineage>
        <taxon>Bacteria</taxon>
        <taxon>Bacillati</taxon>
        <taxon>Actinomycetota</taxon>
        <taxon>Actinomycetes</taxon>
        <taxon>Mycobacteriales</taxon>
        <taxon>Gordoniaceae</taxon>
        <taxon>Gordonia</taxon>
    </lineage>
</organism>
<feature type="region of interest" description="Disordered" evidence="1">
    <location>
        <begin position="232"/>
        <end position="266"/>
    </location>
</feature>
<keyword evidence="2" id="KW-0812">Transmembrane</keyword>
<comment type="caution">
    <text evidence="3">The sequence shown here is derived from an EMBL/GenBank/DDBJ whole genome shotgun (WGS) entry which is preliminary data.</text>
</comment>
<evidence type="ECO:0008006" key="5">
    <source>
        <dbReference type="Google" id="ProtNLM"/>
    </source>
</evidence>
<keyword evidence="2" id="KW-1133">Transmembrane helix</keyword>
<proteinExistence type="predicted"/>